<proteinExistence type="predicted"/>
<dbReference type="SUPFAM" id="SSF54909">
    <property type="entry name" value="Dimeric alpha+beta barrel"/>
    <property type="match status" value="1"/>
</dbReference>
<sequence>MYQVHNRIPLKSEEQLQTLVEQFQSAPTRMKNVPGFHSFRLLKTEDGSHLIAETVFESKEHFVQWTQSEHFAKAHGGRRGSEDKKPNLESFEILI</sequence>
<dbReference type="KEGG" id="kpul:GXN76_14055"/>
<dbReference type="InterPro" id="IPR050404">
    <property type="entry name" value="Heme-degrading_MO"/>
</dbReference>
<reference evidence="2 3" key="1">
    <citation type="submission" date="2020-01" db="EMBL/GenBank/DDBJ databases">
        <authorList>
            <person name="Gulvik C.A."/>
            <person name="Batra D.G."/>
        </authorList>
    </citation>
    <scope>NUCLEOTIDE SEQUENCE [LARGE SCALE GENOMIC DNA]</scope>
    <source>
        <strain evidence="2 3">W9323</strain>
    </source>
</reference>
<dbReference type="Proteomes" id="UP000503088">
    <property type="component" value="Chromosome"/>
</dbReference>
<dbReference type="PANTHER" id="PTHR34474">
    <property type="entry name" value="SIGNAL TRANSDUCTION PROTEIN TRAP"/>
    <property type="match status" value="1"/>
</dbReference>
<dbReference type="PANTHER" id="PTHR34474:SF2">
    <property type="entry name" value="SIGNAL TRANSDUCTION PROTEIN TRAP"/>
    <property type="match status" value="1"/>
</dbReference>
<keyword evidence="2" id="KW-0560">Oxidoreductase</keyword>
<dbReference type="InterPro" id="IPR011008">
    <property type="entry name" value="Dimeric_a/b-barrel"/>
</dbReference>
<accession>A0A7D3Y696</accession>
<dbReference type="Pfam" id="PF03992">
    <property type="entry name" value="ABM"/>
    <property type="match status" value="1"/>
</dbReference>
<dbReference type="RefSeq" id="WP_173224137.1">
    <property type="nucleotide sequence ID" value="NZ_CP048104.1"/>
</dbReference>
<dbReference type="Gene3D" id="3.30.70.100">
    <property type="match status" value="1"/>
</dbReference>
<keyword evidence="3" id="KW-1185">Reference proteome</keyword>
<gene>
    <name evidence="2" type="ORF">GXN76_14055</name>
</gene>
<evidence type="ECO:0000313" key="2">
    <source>
        <dbReference type="EMBL" id="QKG85465.1"/>
    </source>
</evidence>
<dbReference type="PROSITE" id="PS51725">
    <property type="entry name" value="ABM"/>
    <property type="match status" value="1"/>
</dbReference>
<dbReference type="EMBL" id="CP048104">
    <property type="protein sequence ID" value="QKG85465.1"/>
    <property type="molecule type" value="Genomic_DNA"/>
</dbReference>
<evidence type="ECO:0000313" key="3">
    <source>
        <dbReference type="Proteomes" id="UP000503088"/>
    </source>
</evidence>
<keyword evidence="2" id="KW-0503">Monooxygenase</keyword>
<dbReference type="InterPro" id="IPR007138">
    <property type="entry name" value="ABM_dom"/>
</dbReference>
<organism evidence="2 3">
    <name type="scientific">Kroppenstedtia pulmonis</name>
    <dbReference type="NCBI Taxonomy" id="1380685"/>
    <lineage>
        <taxon>Bacteria</taxon>
        <taxon>Bacillati</taxon>
        <taxon>Bacillota</taxon>
        <taxon>Bacilli</taxon>
        <taxon>Bacillales</taxon>
        <taxon>Thermoactinomycetaceae</taxon>
        <taxon>Kroppenstedtia</taxon>
    </lineage>
</organism>
<dbReference type="AlphaFoldDB" id="A0A7D3Y696"/>
<feature type="domain" description="ABM" evidence="1">
    <location>
        <begin position="2"/>
        <end position="91"/>
    </location>
</feature>
<evidence type="ECO:0000259" key="1">
    <source>
        <dbReference type="PROSITE" id="PS51725"/>
    </source>
</evidence>
<protein>
    <submittedName>
        <fullName evidence="2">Antibiotic biosynthesis monooxygenase</fullName>
    </submittedName>
</protein>
<dbReference type="GO" id="GO:0004497">
    <property type="term" value="F:monooxygenase activity"/>
    <property type="evidence" value="ECO:0007669"/>
    <property type="project" value="UniProtKB-KW"/>
</dbReference>
<name>A0A7D3Y696_9BACL</name>